<evidence type="ECO:0000256" key="1">
    <source>
        <dbReference type="SAM" id="Phobius"/>
    </source>
</evidence>
<dbReference type="RefSeq" id="XP_068348140.1">
    <property type="nucleotide sequence ID" value="XM_068495611.1"/>
</dbReference>
<dbReference type="Gene3D" id="2.60.120.260">
    <property type="entry name" value="Galactose-binding domain-like"/>
    <property type="match status" value="2"/>
</dbReference>
<keyword evidence="1" id="KW-0812">Transmembrane</keyword>
<accession>A0A1J4JBH1</accession>
<organism evidence="3 4">
    <name type="scientific">Tritrichomonas foetus</name>
    <dbReference type="NCBI Taxonomy" id="1144522"/>
    <lineage>
        <taxon>Eukaryota</taxon>
        <taxon>Metamonada</taxon>
        <taxon>Parabasalia</taxon>
        <taxon>Tritrichomonadida</taxon>
        <taxon>Tritrichomonadidae</taxon>
        <taxon>Tritrichomonas</taxon>
    </lineage>
</organism>
<keyword evidence="1" id="KW-0472">Membrane</keyword>
<dbReference type="GeneID" id="94830315"/>
<dbReference type="VEuPathDB" id="TrichDB:TRFO_10695"/>
<dbReference type="OrthoDB" id="2576082at2759"/>
<feature type="signal peptide" evidence="2">
    <location>
        <begin position="1"/>
        <end position="15"/>
    </location>
</feature>
<dbReference type="Proteomes" id="UP000179807">
    <property type="component" value="Unassembled WGS sequence"/>
</dbReference>
<feature type="chain" id="PRO_5013357585" evidence="2">
    <location>
        <begin position="16"/>
        <end position="366"/>
    </location>
</feature>
<keyword evidence="4" id="KW-1185">Reference proteome</keyword>
<evidence type="ECO:0000313" key="3">
    <source>
        <dbReference type="EMBL" id="OHS95003.1"/>
    </source>
</evidence>
<dbReference type="EMBL" id="MLAK01001271">
    <property type="protein sequence ID" value="OHS95003.1"/>
    <property type="molecule type" value="Genomic_DNA"/>
</dbReference>
<proteinExistence type="predicted"/>
<evidence type="ECO:0000256" key="2">
    <source>
        <dbReference type="SAM" id="SignalP"/>
    </source>
</evidence>
<gene>
    <name evidence="3" type="ORF">TRFO_10695</name>
</gene>
<comment type="caution">
    <text evidence="3">The sequence shown here is derived from an EMBL/GenBank/DDBJ whole genome shotgun (WGS) entry which is preliminary data.</text>
</comment>
<evidence type="ECO:0000313" key="4">
    <source>
        <dbReference type="Proteomes" id="UP000179807"/>
    </source>
</evidence>
<dbReference type="AlphaFoldDB" id="A0A1J4JBH1"/>
<sequence length="366" mass="41325">MLLLAFLSLIRFSQCYSNINIHDTHSHVKSKENSDFSSVLSKIPSTAIKANHSDLILSNPDDWEQFENGTYRSKQAGATISYQFIGTRIWVEGLIGPNLTNVYIFIDEVLHATIYQENETHMLEYFLFSSTKLDFKKHTIKIVGQKAPIEISNVYYVEFLIPEDASPIPESDFVFDVNWKRTLDGHYTSTSDNATVTVNFTGDQFWITGTLDPSHRTMEIFVDGQSVKEVSQNGTRTLNYIFYESDVLSPILPLNSLENDRDSHQIQIVTIESPIEIADVFVIKEVPIEPPLPTPLPTPSPTPTPQDYEAYLAHELPYTIVSVIIAGINLLAIVIILIMQILKLKSKEAVSDENSNTKICLKSFEC</sequence>
<reference evidence="3" key="1">
    <citation type="submission" date="2016-10" db="EMBL/GenBank/DDBJ databases">
        <authorList>
            <person name="Benchimol M."/>
            <person name="Almeida L.G."/>
            <person name="Vasconcelos A.T."/>
            <person name="Perreira-Neves A."/>
            <person name="Rosa I.A."/>
            <person name="Tasca T."/>
            <person name="Bogo M.R."/>
            <person name="de Souza W."/>
        </authorList>
    </citation>
    <scope>NUCLEOTIDE SEQUENCE [LARGE SCALE GENOMIC DNA]</scope>
    <source>
        <strain evidence="3">K</strain>
    </source>
</reference>
<keyword evidence="1" id="KW-1133">Transmembrane helix</keyword>
<protein>
    <submittedName>
        <fullName evidence="3">Uncharacterized protein</fullName>
    </submittedName>
</protein>
<feature type="transmembrane region" description="Helical" evidence="1">
    <location>
        <begin position="316"/>
        <end position="338"/>
    </location>
</feature>
<name>A0A1J4JBH1_9EUKA</name>
<keyword evidence="2" id="KW-0732">Signal</keyword>